<accession>A0A9P9JRT9</accession>
<comment type="caution">
    <text evidence="3">The sequence shown here is derived from an EMBL/GenBank/DDBJ whole genome shotgun (WGS) entry which is preliminary data.</text>
</comment>
<feature type="region of interest" description="Disordered" evidence="1">
    <location>
        <begin position="345"/>
        <end position="377"/>
    </location>
</feature>
<feature type="compositionally biased region" description="Polar residues" evidence="1">
    <location>
        <begin position="106"/>
        <end position="117"/>
    </location>
</feature>
<dbReference type="InterPro" id="IPR046797">
    <property type="entry name" value="PDDEXK_12"/>
</dbReference>
<dbReference type="Proteomes" id="UP000736672">
    <property type="component" value="Unassembled WGS sequence"/>
</dbReference>
<evidence type="ECO:0000313" key="3">
    <source>
        <dbReference type="EMBL" id="KAH7230861.1"/>
    </source>
</evidence>
<evidence type="ECO:0000313" key="4">
    <source>
        <dbReference type="Proteomes" id="UP000736672"/>
    </source>
</evidence>
<feature type="compositionally biased region" description="Polar residues" evidence="1">
    <location>
        <begin position="135"/>
        <end position="147"/>
    </location>
</feature>
<feature type="domain" description="PD-(D/E)XK nuclease-like" evidence="2">
    <location>
        <begin position="272"/>
        <end position="576"/>
    </location>
</feature>
<protein>
    <recommendedName>
        <fullName evidence="2">PD-(D/E)XK nuclease-like domain-containing protein</fullName>
    </recommendedName>
</protein>
<dbReference type="EMBL" id="JAGTJS010000034">
    <property type="protein sequence ID" value="KAH7230861.1"/>
    <property type="molecule type" value="Genomic_DNA"/>
</dbReference>
<evidence type="ECO:0000259" key="2">
    <source>
        <dbReference type="Pfam" id="PF20516"/>
    </source>
</evidence>
<dbReference type="Pfam" id="PF20516">
    <property type="entry name" value="PDDEXK_12"/>
    <property type="match status" value="1"/>
</dbReference>
<organism evidence="3 4">
    <name type="scientific">Fusarium solani</name>
    <name type="common">Filamentous fungus</name>
    <dbReference type="NCBI Taxonomy" id="169388"/>
    <lineage>
        <taxon>Eukaryota</taxon>
        <taxon>Fungi</taxon>
        <taxon>Dikarya</taxon>
        <taxon>Ascomycota</taxon>
        <taxon>Pezizomycotina</taxon>
        <taxon>Sordariomycetes</taxon>
        <taxon>Hypocreomycetidae</taxon>
        <taxon>Hypocreales</taxon>
        <taxon>Nectriaceae</taxon>
        <taxon>Fusarium</taxon>
        <taxon>Fusarium solani species complex</taxon>
    </lineage>
</organism>
<gene>
    <name evidence="3" type="ORF">B0J15DRAFT_506082</name>
</gene>
<feature type="region of interest" description="Disordered" evidence="1">
    <location>
        <begin position="80"/>
        <end position="149"/>
    </location>
</feature>
<feature type="region of interest" description="Disordered" evidence="1">
    <location>
        <begin position="179"/>
        <end position="208"/>
    </location>
</feature>
<feature type="compositionally biased region" description="Acidic residues" evidence="1">
    <location>
        <begin position="357"/>
        <end position="368"/>
    </location>
</feature>
<dbReference type="OrthoDB" id="5244165at2759"/>
<feature type="compositionally biased region" description="Low complexity" evidence="1">
    <location>
        <begin position="190"/>
        <end position="203"/>
    </location>
</feature>
<reference evidence="3" key="1">
    <citation type="journal article" date="2021" name="Nat. Commun.">
        <title>Genetic determinants of endophytism in the Arabidopsis root mycobiome.</title>
        <authorList>
            <person name="Mesny F."/>
            <person name="Miyauchi S."/>
            <person name="Thiergart T."/>
            <person name="Pickel B."/>
            <person name="Atanasova L."/>
            <person name="Karlsson M."/>
            <person name="Huettel B."/>
            <person name="Barry K.W."/>
            <person name="Haridas S."/>
            <person name="Chen C."/>
            <person name="Bauer D."/>
            <person name="Andreopoulos W."/>
            <person name="Pangilinan J."/>
            <person name="LaButti K."/>
            <person name="Riley R."/>
            <person name="Lipzen A."/>
            <person name="Clum A."/>
            <person name="Drula E."/>
            <person name="Henrissat B."/>
            <person name="Kohler A."/>
            <person name="Grigoriev I.V."/>
            <person name="Martin F.M."/>
            <person name="Hacquard S."/>
        </authorList>
    </citation>
    <scope>NUCLEOTIDE SEQUENCE</scope>
    <source>
        <strain evidence="3">FSSC 5 MPI-SDFR-AT-0091</strain>
    </source>
</reference>
<keyword evidence="4" id="KW-1185">Reference proteome</keyword>
<dbReference type="AlphaFoldDB" id="A0A9P9JRT9"/>
<sequence>MHPPLTTTSPTTIICPNNTKMPTRISALVDDSFESTTLKPHKSAVIQAWVHSVELSNHYDLSPSPPLKRKRDAPSAYRQALMPRSHNMSRAEPRTPSPRKSARVLQRNTRATNNENSDAAKLAASPDRTPRPKFNNAQPESLSSSPAKNIKGKLFSKQHPILGVHDPYMQTLQNMALEPQVSSPDKESTASRSSKASTSTRSRSPVKRMADLQLSAKPILPYGLDEYTKPLPPNVQDLYKKLRRIAEGRKVVPACVKKTMKSKMGARDHRPLRDNFYEMKQTSDQRRPATLAACRRELATIIETCSVARLWASQSVNEASWNALVHCPLLKLALYPPVDETFDSDLGQGDLASSSDSDSDSDLGDDEVQGINHKPLDPYGIAANSPVTFWDITTARPHVDCVPRNVHGDMLESKLVDFCLAVSDNEILDATLRTIQTASSAGRKASSSINHTEYSVLTRRPISISIETKMPSGSSETALSQLSAWAACHFERLRTLQRFKAEMQGEVLEDESPISIALPLLAAIGTAWKLYFAVDHENEIAIVHTITLGDTEQLVGCYQVVAALRELARWSETTFRAWFMENITL</sequence>
<feature type="compositionally biased region" description="Low complexity" evidence="1">
    <location>
        <begin position="345"/>
        <end position="356"/>
    </location>
</feature>
<evidence type="ECO:0000256" key="1">
    <source>
        <dbReference type="SAM" id="MobiDB-lite"/>
    </source>
</evidence>
<name>A0A9P9JRT9_FUSSL</name>
<proteinExistence type="predicted"/>